<evidence type="ECO:0000256" key="1">
    <source>
        <dbReference type="SAM" id="SignalP"/>
    </source>
</evidence>
<evidence type="ECO:0000259" key="2">
    <source>
        <dbReference type="SMART" id="SM00631"/>
    </source>
</evidence>
<comment type="caution">
    <text evidence="3">The sequence shown here is derived from an EMBL/GenBank/DDBJ whole genome shotgun (WGS) entry which is preliminary data.</text>
</comment>
<feature type="chain" id="PRO_5046707471" evidence="1">
    <location>
        <begin position="20"/>
        <end position="827"/>
    </location>
</feature>
<dbReference type="Gene3D" id="3.40.630.10">
    <property type="entry name" value="Zn peptidases"/>
    <property type="match status" value="1"/>
</dbReference>
<reference evidence="3 4" key="1">
    <citation type="submission" date="2023-09" db="EMBL/GenBank/DDBJ databases">
        <authorList>
            <person name="Rey-Velasco X."/>
        </authorList>
    </citation>
    <scope>NUCLEOTIDE SEQUENCE [LARGE SCALE GENOMIC DNA]</scope>
    <source>
        <strain evidence="3 4">P050</strain>
    </source>
</reference>
<evidence type="ECO:0000313" key="3">
    <source>
        <dbReference type="EMBL" id="MDT0553929.1"/>
    </source>
</evidence>
<keyword evidence="1" id="KW-0732">Signal</keyword>
<proteinExistence type="predicted"/>
<organism evidence="3 4">
    <name type="scientific">Urechidicola vernalis</name>
    <dbReference type="NCBI Taxonomy" id="3075600"/>
    <lineage>
        <taxon>Bacteria</taxon>
        <taxon>Pseudomonadati</taxon>
        <taxon>Bacteroidota</taxon>
        <taxon>Flavobacteriia</taxon>
        <taxon>Flavobacteriales</taxon>
        <taxon>Flavobacteriaceae</taxon>
        <taxon>Urechidicola</taxon>
    </lineage>
</organism>
<dbReference type="EMBL" id="JAVRHV010000006">
    <property type="protein sequence ID" value="MDT0553929.1"/>
    <property type="molecule type" value="Genomic_DNA"/>
</dbReference>
<feature type="domain" description="Peptidase M14" evidence="2">
    <location>
        <begin position="37"/>
        <end position="337"/>
    </location>
</feature>
<dbReference type="CDD" id="cd06238">
    <property type="entry name" value="M14-like"/>
    <property type="match status" value="1"/>
</dbReference>
<keyword evidence="4" id="KW-1185">Reference proteome</keyword>
<feature type="signal peptide" evidence="1">
    <location>
        <begin position="1"/>
        <end position="19"/>
    </location>
</feature>
<dbReference type="InterPro" id="IPR000834">
    <property type="entry name" value="Peptidase_M14"/>
</dbReference>
<dbReference type="InterPro" id="IPR029062">
    <property type="entry name" value="Class_I_gatase-like"/>
</dbReference>
<dbReference type="Proteomes" id="UP001252186">
    <property type="component" value="Unassembled WGS sequence"/>
</dbReference>
<protein>
    <submittedName>
        <fullName evidence="3">M14 family metallopeptidase</fullName>
    </submittedName>
</protein>
<gene>
    <name evidence="3" type="ORF">RM519_11775</name>
</gene>
<sequence>MKNYFLSLLLLVATIFTYAQQIQSPSEFLGYELGSRFSRHHQVVDYFKYVANSLSNVELEKYGETNEHRELYLAILSSQENMDNLEEIRLNNLKKTGLIEGTSSDNSTAIVWLSYNVHGNESNSTEASMQTIYELATNKKDWLKNTVVIIDPCINPDGRDRYVNWYNQVKSSPYNKAKLGKEHHEPWPGGRANHYLFDLNRDWAWATQIESQQRLVAYSQWMPQIHVDFHEQSYNNPYYFAPAVEPYHEIITDWQREFQVTIGKNHAKYFDKEGWLYFTKESFDLLYPSYGDTYPTYMGAIGMTYEQGGGGSAGLGIQTDKGYELTLKDRLTHHTVSGLSTVEISSINAEKLVTEFENYFNNTNRHTYQSFVMKNNNQDRTNKLMALLDKHEIAYGTPTSSSATGYSYKTQNQESLSLSEGDLVVSVNQPKGKMVKALFEPQTKLSDSLTYDITAWALPYAYGLDAVASKKLVGTKAYTNKEFTPNIVDPKAIGYMAKWNSISDAAFLGKLLQKNIKVRLTETPFTLNGKTYKQGSLLILQSDNNKDYATKLIEIANTQKRTLDASYTGFVDKGYDFGSSSVKPINKQRVGVLSGDKVSSLAFGEVWYFFEQDLKYPLTVLDTDYFSRVDLSELDVLILPNGSYSSMLKESKLKEVQTWVKNGGTIIAMERALSSFDGKKGFELKAKKTKKDSTKTNLTPYNQLERKSAENLITGSIFKNTVDATHPLAFGYDNNYYTLKRSKNTFDYLKSGGNVIYTGKNSKPLAGFTGSKTVKPQSEALLYGVQSMGSGKVVYMVENPLFRAFWENGKLFMANAVFMLNSNELTE</sequence>
<accession>A0ABU2Y6U7</accession>
<dbReference type="SUPFAM" id="SSF53187">
    <property type="entry name" value="Zn-dependent exopeptidases"/>
    <property type="match status" value="1"/>
</dbReference>
<dbReference type="CDD" id="cd03143">
    <property type="entry name" value="A4_beta-galactosidase_middle_domain"/>
    <property type="match status" value="1"/>
</dbReference>
<dbReference type="SUPFAM" id="SSF52317">
    <property type="entry name" value="Class I glutamine amidotransferase-like"/>
    <property type="match status" value="1"/>
</dbReference>
<name>A0ABU2Y6U7_9FLAO</name>
<dbReference type="Pfam" id="PF00246">
    <property type="entry name" value="Peptidase_M14"/>
    <property type="match status" value="1"/>
</dbReference>
<dbReference type="RefSeq" id="WP_311594013.1">
    <property type="nucleotide sequence ID" value="NZ_JAVRHV010000006.1"/>
</dbReference>
<evidence type="ECO:0000313" key="4">
    <source>
        <dbReference type="Proteomes" id="UP001252186"/>
    </source>
</evidence>
<dbReference type="SMART" id="SM00631">
    <property type="entry name" value="Zn_pept"/>
    <property type="match status" value="1"/>
</dbReference>